<evidence type="ECO:0000256" key="7">
    <source>
        <dbReference type="ARBA" id="ARBA00035004"/>
    </source>
</evidence>
<dbReference type="SMR" id="A0A482XHR9"/>
<evidence type="ECO:0000256" key="5">
    <source>
        <dbReference type="ARBA" id="ARBA00022884"/>
    </source>
</evidence>
<dbReference type="InParanoid" id="A0A482XHR9"/>
<name>A0A482XHR9_LAOST</name>
<evidence type="ECO:0000256" key="6">
    <source>
        <dbReference type="ARBA" id="ARBA00023187"/>
    </source>
</evidence>
<dbReference type="CDD" id="cd12442">
    <property type="entry name" value="RRM_RBM48"/>
    <property type="match status" value="1"/>
</dbReference>
<dbReference type="Gene3D" id="3.30.70.330">
    <property type="match status" value="1"/>
</dbReference>
<dbReference type="InterPro" id="IPR012677">
    <property type="entry name" value="Nucleotide-bd_a/b_plait_sf"/>
</dbReference>
<dbReference type="GO" id="GO:0008380">
    <property type="term" value="P:RNA splicing"/>
    <property type="evidence" value="ECO:0007669"/>
    <property type="project" value="UniProtKB-KW"/>
</dbReference>
<proteinExistence type="inferred from homology"/>
<keyword evidence="6" id="KW-0508">mRNA splicing</keyword>
<protein>
    <recommendedName>
        <fullName evidence="2">RNA-binding protein 48</fullName>
    </recommendedName>
</protein>
<dbReference type="GO" id="GO:0003723">
    <property type="term" value="F:RNA binding"/>
    <property type="evidence" value="ECO:0007669"/>
    <property type="project" value="UniProtKB-KW"/>
</dbReference>
<dbReference type="AlphaFoldDB" id="A0A482XHR9"/>
<dbReference type="InterPro" id="IPR034264">
    <property type="entry name" value="RBM48_RRM"/>
</dbReference>
<dbReference type="GO" id="GO:0006397">
    <property type="term" value="P:mRNA processing"/>
    <property type="evidence" value="ECO:0007669"/>
    <property type="project" value="UniProtKB-KW"/>
</dbReference>
<dbReference type="EMBL" id="QKKF02009244">
    <property type="protein sequence ID" value="RZF45363.1"/>
    <property type="molecule type" value="Genomic_DNA"/>
</dbReference>
<feature type="region of interest" description="Disordered" evidence="8">
    <location>
        <begin position="212"/>
        <end position="242"/>
    </location>
</feature>
<feature type="compositionally biased region" description="Polar residues" evidence="8">
    <location>
        <begin position="189"/>
        <end position="198"/>
    </location>
</feature>
<dbReference type="GO" id="GO:0005654">
    <property type="term" value="C:nucleoplasm"/>
    <property type="evidence" value="ECO:0007669"/>
    <property type="project" value="TreeGrafter"/>
</dbReference>
<organism evidence="9 10">
    <name type="scientific">Laodelphax striatellus</name>
    <name type="common">Small brown planthopper</name>
    <name type="synonym">Delphax striatella</name>
    <dbReference type="NCBI Taxonomy" id="195883"/>
    <lineage>
        <taxon>Eukaryota</taxon>
        <taxon>Metazoa</taxon>
        <taxon>Ecdysozoa</taxon>
        <taxon>Arthropoda</taxon>
        <taxon>Hexapoda</taxon>
        <taxon>Insecta</taxon>
        <taxon>Pterygota</taxon>
        <taxon>Neoptera</taxon>
        <taxon>Paraneoptera</taxon>
        <taxon>Hemiptera</taxon>
        <taxon>Auchenorrhyncha</taxon>
        <taxon>Fulgoroidea</taxon>
        <taxon>Delphacidae</taxon>
        <taxon>Criomorphinae</taxon>
        <taxon>Laodelphax</taxon>
    </lineage>
</organism>
<dbReference type="PANTHER" id="PTHR20957">
    <property type="entry name" value="RNA-BINDING PROTEIN 48"/>
    <property type="match status" value="1"/>
</dbReference>
<dbReference type="SUPFAM" id="SSF54928">
    <property type="entry name" value="RNA-binding domain, RBD"/>
    <property type="match status" value="1"/>
</dbReference>
<evidence type="ECO:0000313" key="9">
    <source>
        <dbReference type="EMBL" id="RZF45363.1"/>
    </source>
</evidence>
<dbReference type="OrthoDB" id="78358at2759"/>
<accession>A0A482XHR9</accession>
<comment type="similarity">
    <text evidence="1">Belongs to the RBM48 family.</text>
</comment>
<keyword evidence="3" id="KW-0507">mRNA processing</keyword>
<dbReference type="InterPro" id="IPR035979">
    <property type="entry name" value="RBD_domain_sf"/>
</dbReference>
<evidence type="ECO:0000313" key="10">
    <source>
        <dbReference type="Proteomes" id="UP000291343"/>
    </source>
</evidence>
<gene>
    <name evidence="9" type="ORF">LSTR_LSTR002806</name>
</gene>
<evidence type="ECO:0000256" key="8">
    <source>
        <dbReference type="SAM" id="MobiDB-lite"/>
    </source>
</evidence>
<dbReference type="GO" id="GO:0005681">
    <property type="term" value="C:spliceosomal complex"/>
    <property type="evidence" value="ECO:0007669"/>
    <property type="project" value="UniProtKB-KW"/>
</dbReference>
<keyword evidence="4" id="KW-0747">Spliceosome</keyword>
<evidence type="ECO:0000256" key="1">
    <source>
        <dbReference type="ARBA" id="ARBA00006938"/>
    </source>
</evidence>
<dbReference type="InterPro" id="IPR039599">
    <property type="entry name" value="RBM48"/>
</dbReference>
<keyword evidence="5" id="KW-0694">RNA-binding</keyword>
<feature type="region of interest" description="Disordered" evidence="8">
    <location>
        <begin position="146"/>
        <end position="198"/>
    </location>
</feature>
<comment type="caution">
    <text evidence="9">The sequence shown here is derived from an EMBL/GenBank/DDBJ whole genome shotgun (WGS) entry which is preliminary data.</text>
</comment>
<dbReference type="PANTHER" id="PTHR20957:SF0">
    <property type="entry name" value="RNA-BINDING PROTEIN 48"/>
    <property type="match status" value="1"/>
</dbReference>
<comment type="function">
    <text evidence="7">As a component of the minor spliceosome, involved in the splicing of U12-type introns in pre-mRNAs.</text>
</comment>
<dbReference type="FunCoup" id="A0A482XHR9">
    <property type="interactions" value="16"/>
</dbReference>
<keyword evidence="10" id="KW-1185">Reference proteome</keyword>
<reference evidence="9 10" key="1">
    <citation type="journal article" date="2017" name="Gigascience">
        <title>Genome sequence of the small brown planthopper, Laodelphax striatellus.</title>
        <authorList>
            <person name="Zhu J."/>
            <person name="Jiang F."/>
            <person name="Wang X."/>
            <person name="Yang P."/>
            <person name="Bao Y."/>
            <person name="Zhao W."/>
            <person name="Wang W."/>
            <person name="Lu H."/>
            <person name="Wang Q."/>
            <person name="Cui N."/>
            <person name="Li J."/>
            <person name="Chen X."/>
            <person name="Luo L."/>
            <person name="Yu J."/>
            <person name="Kang L."/>
            <person name="Cui F."/>
        </authorList>
    </citation>
    <scope>NUCLEOTIDE SEQUENCE [LARGE SCALE GENOMIC DNA]</scope>
    <source>
        <strain evidence="9">Lst14</strain>
    </source>
</reference>
<evidence type="ECO:0000256" key="3">
    <source>
        <dbReference type="ARBA" id="ARBA00022664"/>
    </source>
</evidence>
<dbReference type="STRING" id="195883.A0A482XHR9"/>
<sequence>MMNEKPAVKFSHHEQQELCYNRPQYRQGRKFTAVKVYTINDESTHLLIFDVPGINLRDELAKLVKKYGPINSLSQVKDYDDLKQFTELYHVNYKRIQAARFAKRLLDNRSFFGGVLHVCYAPEYESVSETREKFIQRRREVSMRLRINEGKSISGESKTSIPRRTRKHPALPFPTNRSSDSSECHVIGSTAQPTTMPSASLLQEAFHRRGIKRKHESLSGSEVLGDNSTSSTSSSSAKIPATSNQSLTKNILKTLKFVPRAVACVKRITFHKPRVQFMK</sequence>
<dbReference type="Proteomes" id="UP000291343">
    <property type="component" value="Unassembled WGS sequence"/>
</dbReference>
<evidence type="ECO:0000256" key="4">
    <source>
        <dbReference type="ARBA" id="ARBA00022728"/>
    </source>
</evidence>
<evidence type="ECO:0000256" key="2">
    <source>
        <dbReference type="ARBA" id="ARBA00015189"/>
    </source>
</evidence>